<evidence type="ECO:0000256" key="1">
    <source>
        <dbReference type="ARBA" id="ARBA00006547"/>
    </source>
</evidence>
<gene>
    <name evidence="3" type="ORF">LTR36_004017</name>
</gene>
<organism evidence="3 4">
    <name type="scientific">Oleoguttula mirabilis</name>
    <dbReference type="NCBI Taxonomy" id="1507867"/>
    <lineage>
        <taxon>Eukaryota</taxon>
        <taxon>Fungi</taxon>
        <taxon>Dikarya</taxon>
        <taxon>Ascomycota</taxon>
        <taxon>Pezizomycotina</taxon>
        <taxon>Dothideomycetes</taxon>
        <taxon>Dothideomycetidae</taxon>
        <taxon>Mycosphaerellales</taxon>
        <taxon>Teratosphaeriaceae</taxon>
        <taxon>Oleoguttula</taxon>
    </lineage>
</organism>
<reference evidence="3 4" key="1">
    <citation type="submission" date="2021-11" db="EMBL/GenBank/DDBJ databases">
        <title>Black yeast isolated from Biological Soil Crust.</title>
        <authorList>
            <person name="Kurbessoian T."/>
        </authorList>
    </citation>
    <scope>NUCLEOTIDE SEQUENCE [LARGE SCALE GENOMIC DNA]</scope>
    <source>
        <strain evidence="3 4">CCFEE 5522</strain>
    </source>
</reference>
<keyword evidence="4" id="KW-1185">Reference proteome</keyword>
<accession>A0AAV9JJT2</accession>
<proteinExistence type="inferred from homology"/>
<dbReference type="GO" id="GO:0016407">
    <property type="term" value="F:acetyltransferase activity"/>
    <property type="evidence" value="ECO:0007669"/>
    <property type="project" value="InterPro"/>
</dbReference>
<sequence length="342" mass="39143">MANRPRYTLEQLEQYFDRICLPQAKRIFDVSTLANDDQKLRFLNLLQKHQLCKVPWENLTQHYSWHRTVNVQPQHLFTKIVRNAGRGGYCMEANHFFHTVLLSLGFDVYMAGARIHRAGGEYGGWTHVVNLVRIAGVRYLLDGGFGPQGPARPVPLEHGVVSTQVAPAQCRVVFEALKQNLDQTQRVWVYEYRIDRTEGREWTAMYCFTDLEFTPADVESMNFAPWLNKKSFFSHRVVAVRFTTSKEVSREDANDAGARNHGVGYPDEQAMEGEIDGSVSINQDVLKWRRNGEVVFEWKFASEDERVRALEMYFGITLSEQDREAIQGTTTAIAAANIGLSF</sequence>
<dbReference type="Gene3D" id="3.30.2140.20">
    <property type="match status" value="1"/>
</dbReference>
<dbReference type="InterPro" id="IPR053710">
    <property type="entry name" value="Arylamine_NAT_domain_sf"/>
</dbReference>
<comment type="similarity">
    <text evidence="1 2">Belongs to the arylamine N-acetyltransferase family.</text>
</comment>
<dbReference type="PRINTS" id="PR01543">
    <property type="entry name" value="ANATRNSFRASE"/>
</dbReference>
<keyword evidence="2" id="KW-0808">Transferase</keyword>
<evidence type="ECO:0008006" key="5">
    <source>
        <dbReference type="Google" id="ProtNLM"/>
    </source>
</evidence>
<evidence type="ECO:0000256" key="2">
    <source>
        <dbReference type="RuleBase" id="RU003452"/>
    </source>
</evidence>
<dbReference type="InterPro" id="IPR001447">
    <property type="entry name" value="Arylamine_N-AcTrfase"/>
</dbReference>
<dbReference type="Pfam" id="PF00797">
    <property type="entry name" value="Acetyltransf_2"/>
    <property type="match status" value="1"/>
</dbReference>
<dbReference type="PANTHER" id="PTHR11786">
    <property type="entry name" value="N-HYDROXYARYLAMINE O-ACETYLTRANSFERASE"/>
    <property type="match status" value="1"/>
</dbReference>
<dbReference type="SUPFAM" id="SSF54001">
    <property type="entry name" value="Cysteine proteinases"/>
    <property type="match status" value="1"/>
</dbReference>
<comment type="caution">
    <text evidence="3">The sequence shown here is derived from an EMBL/GenBank/DDBJ whole genome shotgun (WGS) entry which is preliminary data.</text>
</comment>
<evidence type="ECO:0000313" key="3">
    <source>
        <dbReference type="EMBL" id="KAK4544768.1"/>
    </source>
</evidence>
<dbReference type="Proteomes" id="UP001324427">
    <property type="component" value="Unassembled WGS sequence"/>
</dbReference>
<dbReference type="EMBL" id="JAVFHQ010000023">
    <property type="protein sequence ID" value="KAK4544768.1"/>
    <property type="molecule type" value="Genomic_DNA"/>
</dbReference>
<name>A0AAV9JJT2_9PEZI</name>
<dbReference type="InterPro" id="IPR038765">
    <property type="entry name" value="Papain-like_cys_pep_sf"/>
</dbReference>
<protein>
    <recommendedName>
        <fullName evidence="5">Arylamine N-acetyltransferase</fullName>
    </recommendedName>
</protein>
<evidence type="ECO:0000313" key="4">
    <source>
        <dbReference type="Proteomes" id="UP001324427"/>
    </source>
</evidence>
<keyword evidence="2" id="KW-0012">Acyltransferase</keyword>
<dbReference type="PANTHER" id="PTHR11786:SF0">
    <property type="entry name" value="ARYLAMINE N-ACETYLTRANSFERASE 4-RELATED"/>
    <property type="match status" value="1"/>
</dbReference>
<dbReference type="AlphaFoldDB" id="A0AAV9JJT2"/>